<sequence>MTGQRHLVVDPIVKVYRLAQRDVPAAAPTSDDDDDSESAPSSGTREVDYSVLNDPVPRKAHSLYRYNNYASPRARRSVTFSDASLNAAAERPLEDADSDTSESYAAVRRLARSALGDRIAATRYADRSSSGRPSTSPGGSSARLVETSGGSLPAGLSVNNWVRRGELSPTWRVPSSLARRHDDGGGGASLVVERRLDEKKLARLKRRIREQQQERQQREEVRLDEARAARRAVAQATAVATPTDSDATPLSSDDGAPSEERALVPRHDDEPTYARLSVRKVVRLGQAPSYRGFSDVGGHVVVTATATRSEHGPMGVEIARSLACTKSTFPAARYGKAARSQALPSRKVAPPVVAERPAAPKLSLITPSSWRLGQRAILRELGPSPRASPKKKSAKNQPLTKGSDDDNDGGTRTRNRFAAAAAVSDSDPSDVKPHSLTSDNDKSDDEPTNERPHGDKPARKKPSDDQPEKVSSSDTSLNADPHTDTDPPPDHFTETARALLDDINMRFVAEADDGEAVATERKPAAKPRARSKKRKAVKVPEEREPPAEKVRHYDAEKVRRYMARKRADRCSRLLEDRQQRSVSARDRKAKLQELARRQRSAARASARRPPRPPPATAAAPPPPVDDGRGSDDESTLRDGEATLVGEGLEMEEDAGGCGASRRTAGVLDDSDESAVCAPLADSAVATAMEVGIQTPLELLDGITRIPHVVAAGDEAPAMSDVVGFLRDADVAPPGGRLRTVERQEKMAAVLASAKSLQVRLNEEMQQLVTRVRLPCDTVATEAAQVAGGRGEDATDEIPGVRSVRRHARAAKERKERKRELRRRDQAFGGGAVAGTTQLSHSYAVPHLKPQAGGGSWDPHAASSSSLPPRVNGELYARPAGATDAVARMLGDAWARPQPDPYSVINLVTSELGNTYLHADGEDHPLASPSDVDSDSGSAVKRKPGGRSRKKRPSPEERGVVSETQSDTSSGSAGGGKKQESQPAAALSADALGNKMAEELRYFISVDERLQWLGTIEQIHASGARQQASVAFSNSLVHHQEALQEAQQQSALATQQALQTMSDAQRETVAALRDTTHEALRSQNAVARFTAEAARHLAQSLQQPDSGVRSLQRELAHGSVDTLVTSRAVQVGKGLAAVKERTSAAENLSASSAPSSQSDHSRVSSTAASSATLSQRSAAAKSHGSPTASERSSERSTASSRPSSSPSGHSVVTSDARPEERRVPKPRRRTLPSRKEELSERKVEEEGLAATQKVSEALDAGEEESIPEESIPEESIAEESIPEESIPGKRIQKQSIPEKNIREKSVREESIQEEAAAHESSTTTASESLPSRYESPSDKPVEVQQHVKATGDTLQVSFMAVLPSEAHRRNLQHSVVTDRRNLDRSAPAEGEDPSSIGSSALRIEDLAVPFGKEDSFARLTVEMVSMYMQDEQRRCEHQVALLKLRETALADKTKAEVAWLQMKKDKLRDKGRDEIMPIRHQQRALLQKLEHERAEMRRLQEANLAASQERQLLLRQQEELLKLQQTTRKIKHKLKSSLLNDGSGDSESVAMEMEDSTAQASGVVQTEDEVSLALDEESVEENVSTASKTAPSSDRSTHSTVREDIPAEFVEESQSKSISEDVKSEISSRGIEEEQEEDEELEGEEEDTSSPSQDLSVPSTSSVSRSEASVPLKLRKLQEQLNERYLTKREQKLRQKRHHVEKLLAWKQRLDQEDNRLKSLEKAVLKGSITKSSEVPADLLPSKVKSPVTAALTTALTDQVTTAADDTLQADQSTVIETEASPGGSSNTTGDTESGQVNDVSGDSQIVTAGDESVTPRAITRQLSDVQTTTDASIGEEVATPSKGSDSPSLSSHLPTRAEPAVSDYSDSFVSTPTTPRQSKPTSPLSSLSKRGRSAPGASMFSKKAIKYAMARHRDSDSGSDDSFSLPLSESMSDQSDVEGRIHALAEQLRTRKIEADRLKKEQKKRHREHLKAREDSLRKQIEAYDSYICQTRMELNRELAELSASSHDGSVKPKIKTPKVAELRRQKKVPQESAAGLPVAAASRDSSASRHLSQSGSESSIDEVSRTSLQLPLTQESVAPPTEVVSQSAAETTTPASGEAIQEQLSPSQSEPSVADQVAPTSPSTATDSGSSLTASSTERSPKDTPTVSPRLADLAVVSEVSLDVSIEVDEELITEGATEDSERQSPSDEPEWSERSSRGAAADRQSDATSPEASPRDGDASYAGAPYSEDLSDSSTVTTETQRSVKSLTPAVTPRESAPAPPPLPTQEEVRAEEEGVAGKRTGKGGYEEESFESTSPPEEESKHTTTTTSSIEEEVPAESSFSVEEAAAEEEVVREEVPGNKVTREEVPGIKMVREEVAGEKLGMPATSALHLDLTQLEPTPPASAEMPRDSVEAADDSIETQDSSLPKSPSPRSVSIVLEQSMTIETASETSLDRIIGAAAASVALFGEEPGEEEATAWLEELSVVVTGREEEGLALTTHAVQTEGATMIETLVDRLTNHLIDSLIRDSVAAVARGKQLTKSTPTTPATPRSPVTPRAVVSAHVERAMVAPPVSADVVAPDVARAAALPPATVAVAIAEQRDVAVAVAPDVVHVVTIAADDRLKVAPAVRMSTVVRPEAAVAVAPSSVEATADRIAERLIEGLIAESVSAICEIAVQQRTAGADGLAAFLHPSHLPAEGADTSTPGGAIYADVFGGSPALDELSVEYASPGHVPAEAPSGGGDDDATPRRGVEGKQERQVELTDSPVDAVARLEEGLSGTGVVSLSFPAAQMQHAEVSVVTDSSDNSRSGSVSRSHSLSPVQAEEAQAAEGHDEEVHRLTSGLSEGSPGSPSSPVPRPVSPVFGEYRSFTKEELSEKLSSLQTNQDAFGGGSGAGGEVLLDSDWLDDDFALIDGTFRRQAIPQKPPPPYTPPGMPQATAPPPDYQTARLELRRSHEPYYAVPRKWTEVAPLVEAALAATRDASPTVAAAPMPAGYVTDDEAGFDLVSRSRRAYKSFLFALVREVAADACAVAPPGEPWMKPRASAAAARGNGDGDAATRGELAKLLRAPATTTAAAAPPRGEPAGKWGSRKRDFVDAILVRELRGEEAEWLNYDDDELTVKTQLCDAVMASLVDDAVRTLVDATRRRHQLSAT</sequence>
<feature type="compositionally biased region" description="Basic residues" evidence="2">
    <location>
        <begin position="524"/>
        <end position="537"/>
    </location>
</feature>
<feature type="compositionally biased region" description="Low complexity" evidence="2">
    <location>
        <begin position="2524"/>
        <end position="2538"/>
    </location>
</feature>
<feature type="compositionally biased region" description="Basic and acidic residues" evidence="2">
    <location>
        <begin position="2181"/>
        <end position="2198"/>
    </location>
</feature>
<feature type="compositionally biased region" description="Polar residues" evidence="2">
    <location>
        <begin position="1820"/>
        <end position="1831"/>
    </location>
</feature>
<feature type="compositionally biased region" description="Low complexity" evidence="2">
    <location>
        <begin position="2823"/>
        <end position="2832"/>
    </location>
</feature>
<feature type="compositionally biased region" description="Basic and acidic residues" evidence="2">
    <location>
        <begin position="258"/>
        <end position="271"/>
    </location>
</feature>
<feature type="compositionally biased region" description="Polar residues" evidence="2">
    <location>
        <begin position="2119"/>
        <end position="2148"/>
    </location>
</feature>
<feature type="compositionally biased region" description="Low complexity" evidence="2">
    <location>
        <begin position="1648"/>
        <end position="1670"/>
    </location>
</feature>
<feature type="compositionally biased region" description="Basic and acidic residues" evidence="2">
    <location>
        <begin position="1232"/>
        <end position="1244"/>
    </location>
</feature>
<feature type="region of interest" description="Disordered" evidence="2">
    <location>
        <begin position="802"/>
        <end position="833"/>
    </location>
</feature>
<feature type="compositionally biased region" description="Basic and acidic residues" evidence="2">
    <location>
        <begin position="1298"/>
        <end position="1309"/>
    </location>
</feature>
<feature type="compositionally biased region" description="Polar residues" evidence="2">
    <location>
        <begin position="1536"/>
        <end position="1545"/>
    </location>
</feature>
<feature type="region of interest" description="Disordered" evidence="2">
    <location>
        <begin position="3051"/>
        <end position="3070"/>
    </location>
</feature>
<feature type="region of interest" description="Disordered" evidence="2">
    <location>
        <begin position="2003"/>
        <end position="2348"/>
    </location>
</feature>
<feature type="compositionally biased region" description="Basic and acidic residues" evidence="2">
    <location>
        <begin position="2269"/>
        <end position="2279"/>
    </location>
</feature>
<feature type="compositionally biased region" description="Low complexity" evidence="2">
    <location>
        <begin position="3051"/>
        <end position="3061"/>
    </location>
</feature>
<dbReference type="GeneID" id="106806275"/>
<feature type="compositionally biased region" description="Acidic residues" evidence="2">
    <location>
        <begin position="2167"/>
        <end position="2180"/>
    </location>
</feature>
<dbReference type="PANTHER" id="PTHR13958:SF3">
    <property type="entry name" value="CAP-GLY DOMAIN-CONTAINING PROTEIN-RELATED"/>
    <property type="match status" value="1"/>
</dbReference>
<feature type="compositionally biased region" description="Polar residues" evidence="2">
    <location>
        <begin position="1580"/>
        <end position="1593"/>
    </location>
</feature>
<feature type="region of interest" description="Disordered" evidence="2">
    <location>
        <begin position="2380"/>
        <end position="2415"/>
    </location>
</feature>
<feature type="compositionally biased region" description="Basic and acidic residues" evidence="2">
    <location>
        <begin position="625"/>
        <end position="640"/>
    </location>
</feature>
<feature type="compositionally biased region" description="Basic and acidic residues" evidence="2">
    <location>
        <begin position="1594"/>
        <end position="1604"/>
    </location>
</feature>
<proteinExistence type="predicted"/>
<feature type="region of interest" description="Disordered" evidence="2">
    <location>
        <begin position="1145"/>
        <end position="1340"/>
    </location>
</feature>
<feature type="compositionally biased region" description="Polar residues" evidence="2">
    <location>
        <begin position="961"/>
        <end position="970"/>
    </location>
</feature>
<evidence type="ECO:0000256" key="1">
    <source>
        <dbReference type="SAM" id="Coils"/>
    </source>
</evidence>
<feature type="coiled-coil region" evidence="1">
    <location>
        <begin position="194"/>
        <end position="229"/>
    </location>
</feature>
<feature type="compositionally biased region" description="Low complexity" evidence="2">
    <location>
        <begin position="2785"/>
        <end position="2801"/>
    </location>
</feature>
<feature type="compositionally biased region" description="Low complexity" evidence="2">
    <location>
        <begin position="1317"/>
        <end position="1327"/>
    </location>
</feature>
<feature type="compositionally biased region" description="Polar residues" evidence="2">
    <location>
        <begin position="242"/>
        <end position="251"/>
    </location>
</feature>
<feature type="compositionally biased region" description="Polar residues" evidence="2">
    <location>
        <begin position="2066"/>
        <end position="2077"/>
    </location>
</feature>
<protein>
    <submittedName>
        <fullName evidence="4">Centrosome-associated protein 350-like</fullName>
    </submittedName>
</protein>
<feature type="region of interest" description="Disordered" evidence="2">
    <location>
        <begin position="2780"/>
        <end position="2843"/>
    </location>
</feature>
<feature type="compositionally biased region" description="Pro residues" evidence="2">
    <location>
        <begin position="611"/>
        <end position="624"/>
    </location>
</feature>
<reference evidence="4" key="1">
    <citation type="submission" date="2025-08" db="UniProtKB">
        <authorList>
            <consortium name="RefSeq"/>
        </authorList>
    </citation>
    <scope>IDENTIFICATION</scope>
</reference>
<feature type="region of interest" description="Disordered" evidence="2">
    <location>
        <begin position="2900"/>
        <end position="2922"/>
    </location>
</feature>
<feature type="compositionally biased region" description="Basic and acidic residues" evidence="2">
    <location>
        <begin position="2728"/>
        <end position="2743"/>
    </location>
</feature>
<feature type="compositionally biased region" description="Low complexity" evidence="2">
    <location>
        <begin position="2040"/>
        <end position="2050"/>
    </location>
</feature>
<feature type="compositionally biased region" description="Polar residues" evidence="2">
    <location>
        <begin position="1925"/>
        <end position="1934"/>
    </location>
</feature>
<feature type="region of interest" description="Disordered" evidence="2">
    <location>
        <begin position="2712"/>
        <end position="2749"/>
    </location>
</feature>
<feature type="region of interest" description="Disordered" evidence="2">
    <location>
        <begin position="1775"/>
        <end position="1937"/>
    </location>
</feature>
<feature type="region of interest" description="Disordered" evidence="2">
    <location>
        <begin position="380"/>
        <end position="498"/>
    </location>
</feature>
<feature type="compositionally biased region" description="Basic and acidic residues" evidence="2">
    <location>
        <begin position="809"/>
        <end position="825"/>
    </location>
</feature>
<feature type="compositionally biased region" description="Acidic residues" evidence="2">
    <location>
        <begin position="1632"/>
        <end position="1647"/>
    </location>
</feature>
<feature type="compositionally biased region" description="Polar residues" evidence="2">
    <location>
        <begin position="2234"/>
        <end position="2248"/>
    </location>
</feature>
<feature type="region of interest" description="Disordered" evidence="2">
    <location>
        <begin position="2518"/>
        <end position="2538"/>
    </location>
</feature>
<feature type="compositionally biased region" description="Basic and acidic residues" evidence="2">
    <location>
        <begin position="568"/>
        <end position="596"/>
    </location>
</feature>
<feature type="compositionally biased region" description="Low complexity" evidence="2">
    <location>
        <begin position="1878"/>
        <end position="1888"/>
    </location>
</feature>
<dbReference type="InterPro" id="IPR028750">
    <property type="entry name" value="CEP350/CC187"/>
</dbReference>
<feature type="coiled-coil region" evidence="1">
    <location>
        <begin position="1449"/>
        <end position="1525"/>
    </location>
</feature>
<feature type="compositionally biased region" description="Polar residues" evidence="2">
    <location>
        <begin position="2084"/>
        <end position="2096"/>
    </location>
</feature>
<feature type="compositionally biased region" description="Basic and acidic residues" evidence="2">
    <location>
        <begin position="538"/>
        <end position="559"/>
    </location>
</feature>
<dbReference type="Proteomes" id="UP000695022">
    <property type="component" value="Unplaced"/>
</dbReference>
<feature type="compositionally biased region" description="Low complexity" evidence="2">
    <location>
        <begin position="2102"/>
        <end position="2113"/>
    </location>
</feature>
<name>A0ABM1DUL8_PRICU</name>
<evidence type="ECO:0000313" key="3">
    <source>
        <dbReference type="Proteomes" id="UP000695022"/>
    </source>
</evidence>
<feature type="compositionally biased region" description="Polar residues" evidence="2">
    <location>
        <begin position="1864"/>
        <end position="1877"/>
    </location>
</feature>
<feature type="region of interest" description="Disordered" evidence="2">
    <location>
        <begin position="1533"/>
        <end position="1670"/>
    </location>
</feature>
<dbReference type="PANTHER" id="PTHR13958">
    <property type="entry name" value="CENTROSOME-ASSOCIATED PROTEIN 350"/>
    <property type="match status" value="1"/>
</dbReference>
<feature type="coiled-coil region" evidence="1">
    <location>
        <begin position="1941"/>
        <end position="1980"/>
    </location>
</feature>
<feature type="region of interest" description="Disordered" evidence="2">
    <location>
        <begin position="122"/>
        <end position="150"/>
    </location>
</feature>
<feature type="compositionally biased region" description="Low complexity" evidence="2">
    <location>
        <begin position="127"/>
        <end position="141"/>
    </location>
</feature>
<feature type="compositionally biased region" description="Acidic residues" evidence="2">
    <location>
        <begin position="1565"/>
        <end position="1579"/>
    </location>
</feature>
<feature type="compositionally biased region" description="Basic and acidic residues" evidence="2">
    <location>
        <begin position="481"/>
        <end position="498"/>
    </location>
</feature>
<feature type="compositionally biased region" description="Polar residues" evidence="2">
    <location>
        <begin position="2403"/>
        <end position="2415"/>
    </location>
</feature>
<gene>
    <name evidence="4" type="primary">LOC106806275</name>
</gene>
<feature type="region of interest" description="Disordered" evidence="2">
    <location>
        <begin position="23"/>
        <end position="54"/>
    </location>
</feature>
<feature type="region of interest" description="Disordered" evidence="2">
    <location>
        <begin position="235"/>
        <end position="271"/>
    </location>
</feature>
<feature type="compositionally biased region" description="Basic residues" evidence="2">
    <location>
        <begin position="597"/>
        <end position="610"/>
    </location>
</feature>
<dbReference type="RefSeq" id="XP_014663639.1">
    <property type="nucleotide sequence ID" value="XM_014808153.1"/>
</dbReference>
<feature type="compositionally biased region" description="Polar residues" evidence="2">
    <location>
        <begin position="469"/>
        <end position="478"/>
    </location>
</feature>
<organism evidence="3 4">
    <name type="scientific">Priapulus caudatus</name>
    <name type="common">Priapulid worm</name>
    <dbReference type="NCBI Taxonomy" id="37621"/>
    <lineage>
        <taxon>Eukaryota</taxon>
        <taxon>Metazoa</taxon>
        <taxon>Ecdysozoa</taxon>
        <taxon>Scalidophora</taxon>
        <taxon>Priapulida</taxon>
        <taxon>Priapulimorpha</taxon>
        <taxon>Priapulimorphida</taxon>
        <taxon>Priapulidae</taxon>
        <taxon>Priapulus</taxon>
    </lineage>
</organism>
<accession>A0ABM1DUL8</accession>
<feature type="compositionally biased region" description="Basic and acidic residues" evidence="2">
    <location>
        <begin position="448"/>
        <end position="468"/>
    </location>
</feature>
<keyword evidence="1" id="KW-0175">Coiled coil</keyword>
<feature type="compositionally biased region" description="Basic residues" evidence="2">
    <location>
        <begin position="939"/>
        <end position="951"/>
    </location>
</feature>
<feature type="region of interest" description="Disordered" evidence="2">
    <location>
        <begin position="510"/>
        <end position="671"/>
    </location>
</feature>
<feature type="compositionally biased region" description="Low complexity" evidence="2">
    <location>
        <begin position="1145"/>
        <end position="1206"/>
    </location>
</feature>
<feature type="region of interest" description="Disordered" evidence="2">
    <location>
        <begin position="1376"/>
        <end position="1395"/>
    </location>
</feature>
<evidence type="ECO:0000313" key="4">
    <source>
        <dbReference type="RefSeq" id="XP_014663639.1"/>
    </source>
</evidence>
<feature type="compositionally biased region" description="Basic and acidic residues" evidence="2">
    <location>
        <begin position="2336"/>
        <end position="2348"/>
    </location>
</feature>
<feature type="compositionally biased region" description="Pro residues" evidence="2">
    <location>
        <begin position="2905"/>
        <end position="2922"/>
    </location>
</feature>
<evidence type="ECO:0000256" key="2">
    <source>
        <dbReference type="SAM" id="MobiDB-lite"/>
    </source>
</evidence>
<feature type="region of interest" description="Disordered" evidence="2">
    <location>
        <begin position="917"/>
        <end position="985"/>
    </location>
</feature>
<feature type="compositionally biased region" description="Polar residues" evidence="2">
    <location>
        <begin position="1782"/>
        <end position="1806"/>
    </location>
</feature>
<feature type="region of interest" description="Disordered" evidence="2">
    <location>
        <begin position="845"/>
        <end position="873"/>
    </location>
</feature>
<feature type="compositionally biased region" description="Low complexity" evidence="2">
    <location>
        <begin position="1841"/>
        <end position="1851"/>
    </location>
</feature>
<keyword evidence="3" id="KW-1185">Reference proteome</keyword>
<feature type="compositionally biased region" description="Acidic residues" evidence="2">
    <location>
        <begin position="1258"/>
        <end position="1281"/>
    </location>
</feature>
<feature type="compositionally biased region" description="Basic and acidic residues" evidence="2">
    <location>
        <begin position="1617"/>
        <end position="1631"/>
    </location>
</feature>